<dbReference type="CDD" id="cd05251">
    <property type="entry name" value="NmrA_like_SDR_a"/>
    <property type="match status" value="1"/>
</dbReference>
<evidence type="ECO:0000313" key="5">
    <source>
        <dbReference type="Proteomes" id="UP001500936"/>
    </source>
</evidence>
<dbReference type="InterPro" id="IPR051164">
    <property type="entry name" value="NmrA-like_oxidored"/>
</dbReference>
<proteinExistence type="inferred from homology"/>
<keyword evidence="2" id="KW-0521">NADP</keyword>
<dbReference type="PANTHER" id="PTHR42748:SF7">
    <property type="entry name" value="NMRA LIKE REDOX SENSOR 1-RELATED"/>
    <property type="match status" value="1"/>
</dbReference>
<evidence type="ECO:0000259" key="3">
    <source>
        <dbReference type="Pfam" id="PF05368"/>
    </source>
</evidence>
<organism evidence="4 5">
    <name type="scientific">Nibrella viscosa</name>
    <dbReference type="NCBI Taxonomy" id="1084524"/>
    <lineage>
        <taxon>Bacteria</taxon>
        <taxon>Pseudomonadati</taxon>
        <taxon>Bacteroidota</taxon>
        <taxon>Cytophagia</taxon>
        <taxon>Cytophagales</taxon>
        <taxon>Spirosomataceae</taxon>
        <taxon>Nibrella</taxon>
    </lineage>
</organism>
<accession>A0ABP8JZ12</accession>
<dbReference type="Gene3D" id="3.40.50.720">
    <property type="entry name" value="NAD(P)-binding Rossmann-like Domain"/>
    <property type="match status" value="1"/>
</dbReference>
<dbReference type="Pfam" id="PF05368">
    <property type="entry name" value="NmrA"/>
    <property type="match status" value="1"/>
</dbReference>
<dbReference type="InterPro" id="IPR008030">
    <property type="entry name" value="NmrA-like"/>
</dbReference>
<evidence type="ECO:0000313" key="4">
    <source>
        <dbReference type="EMBL" id="GAA4397810.1"/>
    </source>
</evidence>
<dbReference type="SUPFAM" id="SSF51735">
    <property type="entry name" value="NAD(P)-binding Rossmann-fold domains"/>
    <property type="match status" value="1"/>
</dbReference>
<dbReference type="EMBL" id="BAABHB010000001">
    <property type="protein sequence ID" value="GAA4397810.1"/>
    <property type="molecule type" value="Genomic_DNA"/>
</dbReference>
<gene>
    <name evidence="4" type="ORF">GCM10023187_07670</name>
</gene>
<dbReference type="InterPro" id="IPR036291">
    <property type="entry name" value="NAD(P)-bd_dom_sf"/>
</dbReference>
<dbReference type="Proteomes" id="UP001500936">
    <property type="component" value="Unassembled WGS sequence"/>
</dbReference>
<dbReference type="PANTHER" id="PTHR42748">
    <property type="entry name" value="NITROGEN METABOLITE REPRESSION PROTEIN NMRA FAMILY MEMBER"/>
    <property type="match status" value="1"/>
</dbReference>
<dbReference type="Gene3D" id="3.90.25.10">
    <property type="entry name" value="UDP-galactose 4-epimerase, domain 1"/>
    <property type="match status" value="1"/>
</dbReference>
<feature type="domain" description="NmrA-like" evidence="3">
    <location>
        <begin position="23"/>
        <end position="259"/>
    </location>
</feature>
<name>A0ABP8JZ12_9BACT</name>
<comment type="similarity">
    <text evidence="1">Belongs to the NmrA-type oxidoreductase family.</text>
</comment>
<protein>
    <submittedName>
        <fullName evidence="4">NmrA/HSCARG family protein</fullName>
    </submittedName>
</protein>
<evidence type="ECO:0000256" key="2">
    <source>
        <dbReference type="ARBA" id="ARBA00022857"/>
    </source>
</evidence>
<comment type="caution">
    <text evidence="4">The sequence shown here is derived from an EMBL/GenBank/DDBJ whole genome shotgun (WGS) entry which is preliminary data.</text>
</comment>
<keyword evidence="5" id="KW-1185">Reference proteome</keyword>
<sequence>MLTYFAVHNNLSTNSKYSMKTEHVILVTGATGRQGGAVVRHLLPTNFAVRALTRNINSEAARRLQAQGVEVVQGDQEDKASLEQALQGVYGVFSVQNYWEKGVGYAGEIRQARNLIDASVQAGVKHFVQASIADTDKAKGVMHWESKAEIENYIDQVGLPRTFLRAVFFMENFFDPKAGPMLFPLLAGVLTPQTRFHMVAVDDIGAMAAFIFQHPEVYIGQMQDVAGDQLTLAQMKEVYQRVTGKTPPSYKIPKWIARLMISDMVKQLEWNNSPGWSVDVNTLRAIFPNLTSFAEFLNQHIGSAVKAKQTFS</sequence>
<evidence type="ECO:0000256" key="1">
    <source>
        <dbReference type="ARBA" id="ARBA00006328"/>
    </source>
</evidence>
<reference evidence="5" key="1">
    <citation type="journal article" date="2019" name="Int. J. Syst. Evol. Microbiol.">
        <title>The Global Catalogue of Microorganisms (GCM) 10K type strain sequencing project: providing services to taxonomists for standard genome sequencing and annotation.</title>
        <authorList>
            <consortium name="The Broad Institute Genomics Platform"/>
            <consortium name="The Broad Institute Genome Sequencing Center for Infectious Disease"/>
            <person name="Wu L."/>
            <person name="Ma J."/>
        </authorList>
    </citation>
    <scope>NUCLEOTIDE SEQUENCE [LARGE SCALE GENOMIC DNA]</scope>
    <source>
        <strain evidence="5">JCM 17925</strain>
    </source>
</reference>